<dbReference type="KEGG" id="bhc:JFL75_07970"/>
<proteinExistence type="predicted"/>
<organism evidence="1 2">
    <name type="scientific">Breznakiella homolactica</name>
    <dbReference type="NCBI Taxonomy" id="2798577"/>
    <lineage>
        <taxon>Bacteria</taxon>
        <taxon>Pseudomonadati</taxon>
        <taxon>Spirochaetota</taxon>
        <taxon>Spirochaetia</taxon>
        <taxon>Spirochaetales</taxon>
        <taxon>Breznakiellaceae</taxon>
        <taxon>Breznakiella</taxon>
    </lineage>
</organism>
<evidence type="ECO:0000313" key="1">
    <source>
        <dbReference type="EMBL" id="QQO10841.1"/>
    </source>
</evidence>
<dbReference type="Proteomes" id="UP000595917">
    <property type="component" value="Chromosome"/>
</dbReference>
<protein>
    <submittedName>
        <fullName evidence="1">Uncharacterized protein</fullName>
    </submittedName>
</protein>
<evidence type="ECO:0000313" key="2">
    <source>
        <dbReference type="Proteomes" id="UP000595917"/>
    </source>
</evidence>
<dbReference type="EMBL" id="CP067089">
    <property type="protein sequence ID" value="QQO10841.1"/>
    <property type="molecule type" value="Genomic_DNA"/>
</dbReference>
<dbReference type="RefSeq" id="WP_215628146.1">
    <property type="nucleotide sequence ID" value="NZ_CP067089.2"/>
</dbReference>
<gene>
    <name evidence="1" type="ORF">JFL75_07970</name>
</gene>
<reference evidence="1" key="1">
    <citation type="submission" date="2021-01" db="EMBL/GenBank/DDBJ databases">
        <title>Description of Breznakiella homolactica.</title>
        <authorList>
            <person name="Song Y."/>
            <person name="Brune A."/>
        </authorList>
    </citation>
    <scope>NUCLEOTIDE SEQUENCE</scope>
    <source>
        <strain evidence="1">RmG30</strain>
    </source>
</reference>
<keyword evidence="2" id="KW-1185">Reference proteome</keyword>
<accession>A0A7T7XQW9</accession>
<sequence length="59" mass="6966">MADSKDDKMYEVNEKLDEVRTLFYNLLDFPEDDFSPAKERAKRELKFALNGLMNFSESL</sequence>
<name>A0A7T7XQW9_9SPIR</name>
<dbReference type="AlphaFoldDB" id="A0A7T7XQW9"/>